<dbReference type="EMBL" id="JAWJAV010000001">
    <property type="protein sequence ID" value="MDV2620571.1"/>
    <property type="molecule type" value="Genomic_DNA"/>
</dbReference>
<evidence type="ECO:0000313" key="2">
    <source>
        <dbReference type="EMBL" id="MDV2620571.1"/>
    </source>
</evidence>
<keyword evidence="1" id="KW-0472">Membrane</keyword>
<feature type="transmembrane region" description="Helical" evidence="1">
    <location>
        <begin position="37"/>
        <end position="59"/>
    </location>
</feature>
<feature type="transmembrane region" description="Helical" evidence="1">
    <location>
        <begin position="12"/>
        <end position="31"/>
    </location>
</feature>
<dbReference type="AlphaFoldDB" id="A0AAN5YBJ4"/>
<protein>
    <submittedName>
        <fullName evidence="2">Uncharacterized protein</fullName>
    </submittedName>
</protein>
<name>A0AAN5YBJ4_PEDAC</name>
<reference evidence="2" key="2">
    <citation type="submission" date="2023-10" db="EMBL/GenBank/DDBJ databases">
        <authorList>
            <person name="Khurajog B."/>
        </authorList>
    </citation>
    <scope>NUCLEOTIDE SEQUENCE</scope>
    <source>
        <strain evidence="2">BF9</strain>
    </source>
</reference>
<accession>A0AAN5YBJ4</accession>
<keyword evidence="1" id="KW-1133">Transmembrane helix</keyword>
<reference evidence="2" key="1">
    <citation type="journal article" date="2023" name="PeerJ">
        <title>Selection and evaluation of lactic acid bacteria from chicken feces in Thailand as potential probiotics.</title>
        <authorList>
            <person name="Khurajog B."/>
            <person name="Disastra Y."/>
            <person name="Lawwyne L.D."/>
            <person name="Sirichokchatchawan W."/>
            <person name="Niyomtham W."/>
            <person name="Yindee J."/>
            <person name="Hampson D.J."/>
            <person name="Prapasarakul N."/>
        </authorList>
    </citation>
    <scope>NUCLEOTIDE SEQUENCE</scope>
    <source>
        <strain evidence="2">BF9</strain>
    </source>
</reference>
<sequence length="138" mass="16161">MITQLKHTFFQTSFLFMGWLIVVIELFCPHLEMTPSYLWHLLLIAIIGGSVFGVIYPYIWNYTTWGALRNIGCTTLINFGALLGGLGLFSSKILKMVLPFWWEILILTLILHILTFYYYRNYQNQKLIQQLNAPHSRN</sequence>
<feature type="transmembrane region" description="Helical" evidence="1">
    <location>
        <begin position="100"/>
        <end position="119"/>
    </location>
</feature>
<keyword evidence="1" id="KW-0812">Transmembrane</keyword>
<evidence type="ECO:0000313" key="3">
    <source>
        <dbReference type="Proteomes" id="UP001280897"/>
    </source>
</evidence>
<dbReference type="RefSeq" id="WP_005917328.1">
    <property type="nucleotide sequence ID" value="NZ_BJMF01000004.1"/>
</dbReference>
<dbReference type="Proteomes" id="UP001280897">
    <property type="component" value="Unassembled WGS sequence"/>
</dbReference>
<feature type="transmembrane region" description="Helical" evidence="1">
    <location>
        <begin position="71"/>
        <end position="94"/>
    </location>
</feature>
<organism evidence="2 3">
    <name type="scientific">Pediococcus acidilactici</name>
    <dbReference type="NCBI Taxonomy" id="1254"/>
    <lineage>
        <taxon>Bacteria</taxon>
        <taxon>Bacillati</taxon>
        <taxon>Bacillota</taxon>
        <taxon>Bacilli</taxon>
        <taxon>Lactobacillales</taxon>
        <taxon>Lactobacillaceae</taxon>
        <taxon>Pediococcus</taxon>
        <taxon>Pediococcus acidilactici group</taxon>
    </lineage>
</organism>
<gene>
    <name evidence="2" type="ORF">R0G89_02320</name>
</gene>
<evidence type="ECO:0000256" key="1">
    <source>
        <dbReference type="SAM" id="Phobius"/>
    </source>
</evidence>
<proteinExistence type="predicted"/>
<comment type="caution">
    <text evidence="2">The sequence shown here is derived from an EMBL/GenBank/DDBJ whole genome shotgun (WGS) entry which is preliminary data.</text>
</comment>